<proteinExistence type="predicted"/>
<gene>
    <name evidence="2" type="ORF">H920_02335</name>
</gene>
<dbReference type="SUPFAM" id="SSF49785">
    <property type="entry name" value="Galactose-binding domain-like"/>
    <property type="match status" value="1"/>
</dbReference>
<dbReference type="GO" id="GO:0000012">
    <property type="term" value="P:single strand break repair"/>
    <property type="evidence" value="ECO:0007669"/>
    <property type="project" value="InterPro"/>
</dbReference>
<evidence type="ECO:0000313" key="3">
    <source>
        <dbReference type="Proteomes" id="UP000028990"/>
    </source>
</evidence>
<name>A0A091E0S2_FUKDA</name>
<dbReference type="Pfam" id="PF01834">
    <property type="entry name" value="XRCC1_N"/>
    <property type="match status" value="1"/>
</dbReference>
<dbReference type="InterPro" id="IPR002706">
    <property type="entry name" value="Xrcc1_N"/>
</dbReference>
<dbReference type="GO" id="GO:0005634">
    <property type="term" value="C:nucleus"/>
    <property type="evidence" value="ECO:0007669"/>
    <property type="project" value="InterPro"/>
</dbReference>
<dbReference type="EMBL" id="KN121518">
    <property type="protein sequence ID" value="KFO36273.1"/>
    <property type="molecule type" value="Genomic_DNA"/>
</dbReference>
<feature type="domain" description="DNA-repair protein Xrcc1 N-terminal" evidence="1">
    <location>
        <begin position="2"/>
        <end position="92"/>
    </location>
</feature>
<reference evidence="2 3" key="1">
    <citation type="submission" date="2013-11" db="EMBL/GenBank/DDBJ databases">
        <title>The Damaraland mole rat (Fukomys damarensis) genome and evolution of African mole rats.</title>
        <authorList>
            <person name="Gladyshev V.N."/>
            <person name="Fang X."/>
        </authorList>
    </citation>
    <scope>NUCLEOTIDE SEQUENCE [LARGE SCALE GENOMIC DNA]</scope>
    <source>
        <tissue evidence="2">Liver</tissue>
    </source>
</reference>
<dbReference type="InterPro" id="IPR008979">
    <property type="entry name" value="Galactose-bd-like_sf"/>
</dbReference>
<accession>A0A091E0S2</accession>
<dbReference type="GO" id="GO:0006284">
    <property type="term" value="P:base-excision repair"/>
    <property type="evidence" value="ECO:0007669"/>
    <property type="project" value="TreeGrafter"/>
</dbReference>
<dbReference type="AlphaFoldDB" id="A0A091E0S2"/>
<evidence type="ECO:0000259" key="1">
    <source>
        <dbReference type="Pfam" id="PF01834"/>
    </source>
</evidence>
<dbReference type="Proteomes" id="UP000028990">
    <property type="component" value="Unassembled WGS sequence"/>
</dbReference>
<dbReference type="PANTHER" id="PTHR11370:SF5">
    <property type="entry name" value="DNA REPAIR PROTEIN XRCC1"/>
    <property type="match status" value="1"/>
</dbReference>
<protein>
    <submittedName>
        <fullName evidence="2">DNA repair protein XRCC1</fullName>
    </submittedName>
</protein>
<dbReference type="PANTHER" id="PTHR11370">
    <property type="entry name" value="DNA-REPAIR PROTEIN XRCC1"/>
    <property type="match status" value="1"/>
</dbReference>
<evidence type="ECO:0000313" key="2">
    <source>
        <dbReference type="EMBL" id="KFO36273.1"/>
    </source>
</evidence>
<sequence length="150" mass="17056">MDIRNDDLAFVEVLVGSSVRGANEQDYEALLVPSPFMSPSESRTGSNVNHVRIFEADKLVQTAPEKPWDRIRMVCSQPYSKDSPYGLSFIRLHRPPEKEETEVSSQKVTVTKGERFFPYGAFPGEERWKLIQCVPYAFKGEIEGYVGDHI</sequence>
<organism evidence="2 3">
    <name type="scientific">Fukomys damarensis</name>
    <name type="common">Damaraland mole rat</name>
    <name type="synonym">Cryptomys damarensis</name>
    <dbReference type="NCBI Taxonomy" id="885580"/>
    <lineage>
        <taxon>Eukaryota</taxon>
        <taxon>Metazoa</taxon>
        <taxon>Chordata</taxon>
        <taxon>Craniata</taxon>
        <taxon>Vertebrata</taxon>
        <taxon>Euteleostomi</taxon>
        <taxon>Mammalia</taxon>
        <taxon>Eutheria</taxon>
        <taxon>Euarchontoglires</taxon>
        <taxon>Glires</taxon>
        <taxon>Rodentia</taxon>
        <taxon>Hystricomorpha</taxon>
        <taxon>Bathyergidae</taxon>
        <taxon>Fukomys</taxon>
    </lineage>
</organism>
<dbReference type="Gene3D" id="2.60.120.260">
    <property type="entry name" value="Galactose-binding domain-like"/>
    <property type="match status" value="1"/>
</dbReference>
<dbReference type="GO" id="GO:0003684">
    <property type="term" value="F:damaged DNA binding"/>
    <property type="evidence" value="ECO:0007669"/>
    <property type="project" value="InterPro"/>
</dbReference>
<keyword evidence="3" id="KW-1185">Reference proteome</keyword>